<sequence>MKTLLVALYPYNGQGLDSWHDHGAGMTYTAAKNAGCDIDFLDMKTLANDREIQLYMKGYDLIAFGLKSSYYPIGMKVISLAKAQGSKVIVGGYHVTAAPQELLENLDIDYVFHGESEITFPKFLKDSSSYDREIFGDRPSSLNNLPFFDRNIYRDPLESCAGWWYGGKLTKMISVVTARGCPYKCGFCQPLENNHFGKKLRRRSVESIIEELKWLKELYHPDCLMIHDDTFLIQPKWLEEFIERYPEIGLPFWAAARADGICDRPDLVKKLVDVGWDLISVGFESGSQRILDKMKKGTTVAQNLESAKIIRSTGAKIYANYMIGMPWETKADIQATARMADTIKAEMPSWAFFTPYPGSELGEECISEGLSLLDRNHYDRCPYGQKVKGVDYEYVNAVLKGLRGEGNIKVPAHCDIIIPTYKNESYTIACLNSIKQCTALGTYRVIWVDNASKDTTKVDEVISDMPHYSIKLSTNGGFVTAINKGLEVSDAPYVCLLNNDTVVSERWLEKLINALQRDPKLGIVGALTMPDPRGGYQMDSHHSLSLHNTIVPNQLSMSMVEINKYLETHYSDRTCATSFVAFLCAVIKREVIDKIGPLDSNYAIGMWDDNDYNLAARKLGYKTELAIDTCIYHRGRSTFSLLEQTENFDINALLIKNRNYMNKKWNLGIVNYRAPLKLSQEYVKRISWRDKIAATRSFQN</sequence>
<dbReference type="SFLD" id="SFLDG01123">
    <property type="entry name" value="methyltransferase_(Class_B)"/>
    <property type="match status" value="1"/>
</dbReference>
<dbReference type="InterPro" id="IPR006638">
    <property type="entry name" value="Elp3/MiaA/NifB-like_rSAM"/>
</dbReference>
<accession>A0A6M3K642</accession>
<dbReference type="AlphaFoldDB" id="A0A6M3K642"/>
<dbReference type="InterPro" id="IPR001173">
    <property type="entry name" value="Glyco_trans_2-like"/>
</dbReference>
<keyword evidence="7" id="KW-0411">Iron-sulfur</keyword>
<dbReference type="GO" id="GO:0046872">
    <property type="term" value="F:metal ion binding"/>
    <property type="evidence" value="ECO:0007669"/>
    <property type="project" value="UniProtKB-KW"/>
</dbReference>
<evidence type="ECO:0000256" key="1">
    <source>
        <dbReference type="ARBA" id="ARBA00001966"/>
    </source>
</evidence>
<evidence type="ECO:0000256" key="6">
    <source>
        <dbReference type="ARBA" id="ARBA00023004"/>
    </source>
</evidence>
<dbReference type="CDD" id="cd02068">
    <property type="entry name" value="radical_SAM_B12_BD"/>
    <property type="match status" value="1"/>
</dbReference>
<dbReference type="Pfam" id="PF02310">
    <property type="entry name" value="B12-binding"/>
    <property type="match status" value="1"/>
</dbReference>
<dbReference type="SFLD" id="SFLDS00029">
    <property type="entry name" value="Radical_SAM"/>
    <property type="match status" value="1"/>
</dbReference>
<evidence type="ECO:0000256" key="2">
    <source>
        <dbReference type="ARBA" id="ARBA00022603"/>
    </source>
</evidence>
<evidence type="ECO:0000259" key="8">
    <source>
        <dbReference type="PROSITE" id="PS51332"/>
    </source>
</evidence>
<dbReference type="InterPro" id="IPR034466">
    <property type="entry name" value="Methyltransferase_Class_B"/>
</dbReference>
<dbReference type="GO" id="GO:0051539">
    <property type="term" value="F:4 iron, 4 sulfur cluster binding"/>
    <property type="evidence" value="ECO:0007669"/>
    <property type="project" value="UniProtKB-KW"/>
</dbReference>
<dbReference type="SUPFAM" id="SSF53448">
    <property type="entry name" value="Nucleotide-diphospho-sugar transferases"/>
    <property type="match status" value="1"/>
</dbReference>
<dbReference type="CDD" id="cd01335">
    <property type="entry name" value="Radical_SAM"/>
    <property type="match status" value="1"/>
</dbReference>
<dbReference type="InterPro" id="IPR006158">
    <property type="entry name" value="Cobalamin-bd"/>
</dbReference>
<dbReference type="Pfam" id="PF04055">
    <property type="entry name" value="Radical_SAM"/>
    <property type="match status" value="1"/>
</dbReference>
<evidence type="ECO:0000256" key="3">
    <source>
        <dbReference type="ARBA" id="ARBA00022679"/>
    </source>
</evidence>
<dbReference type="InterPro" id="IPR051198">
    <property type="entry name" value="BchE-like"/>
</dbReference>
<keyword evidence="5" id="KW-0479">Metal-binding</keyword>
<proteinExistence type="predicted"/>
<dbReference type="GO" id="GO:0031419">
    <property type="term" value="F:cobalamin binding"/>
    <property type="evidence" value="ECO:0007669"/>
    <property type="project" value="InterPro"/>
</dbReference>
<dbReference type="EMBL" id="MT142229">
    <property type="protein sequence ID" value="QJA76517.1"/>
    <property type="molecule type" value="Genomic_DNA"/>
</dbReference>
<keyword evidence="6" id="KW-0408">Iron</keyword>
<dbReference type="PANTHER" id="PTHR43409">
    <property type="entry name" value="ANAEROBIC MAGNESIUM-PROTOPORPHYRIN IX MONOMETHYL ESTER CYCLASE-RELATED"/>
    <property type="match status" value="1"/>
</dbReference>
<dbReference type="PROSITE" id="PS51918">
    <property type="entry name" value="RADICAL_SAM"/>
    <property type="match status" value="1"/>
</dbReference>
<dbReference type="Pfam" id="PF00535">
    <property type="entry name" value="Glycos_transf_2"/>
    <property type="match status" value="1"/>
</dbReference>
<dbReference type="PROSITE" id="PS51332">
    <property type="entry name" value="B12_BINDING"/>
    <property type="match status" value="1"/>
</dbReference>
<reference evidence="10" key="1">
    <citation type="submission" date="2020-03" db="EMBL/GenBank/DDBJ databases">
        <title>The deep terrestrial virosphere.</title>
        <authorList>
            <person name="Holmfeldt K."/>
            <person name="Nilsson E."/>
            <person name="Simone D."/>
            <person name="Lopez-Fernandez M."/>
            <person name="Wu X."/>
            <person name="de Brujin I."/>
            <person name="Lundin D."/>
            <person name="Andersson A."/>
            <person name="Bertilsson S."/>
            <person name="Dopson M."/>
        </authorList>
    </citation>
    <scope>NUCLEOTIDE SEQUENCE</scope>
    <source>
        <strain evidence="10">MM415A01495</strain>
    </source>
</reference>
<dbReference type="SFLD" id="SFLDG01082">
    <property type="entry name" value="B12-binding_domain_containing"/>
    <property type="match status" value="1"/>
</dbReference>
<comment type="cofactor">
    <cofactor evidence="1">
        <name>[4Fe-4S] cluster</name>
        <dbReference type="ChEBI" id="CHEBI:49883"/>
    </cofactor>
</comment>
<organism evidence="10">
    <name type="scientific">viral metagenome</name>
    <dbReference type="NCBI Taxonomy" id="1070528"/>
    <lineage>
        <taxon>unclassified sequences</taxon>
        <taxon>metagenomes</taxon>
        <taxon>organismal metagenomes</taxon>
    </lineage>
</organism>
<dbReference type="SMART" id="SM00729">
    <property type="entry name" value="Elp3"/>
    <property type="match status" value="1"/>
</dbReference>
<dbReference type="Gene3D" id="3.40.50.280">
    <property type="entry name" value="Cobalamin-binding domain"/>
    <property type="match status" value="1"/>
</dbReference>
<protein>
    <submittedName>
        <fullName evidence="10">Putative radical SAM superfamily protein</fullName>
    </submittedName>
</protein>
<evidence type="ECO:0000256" key="5">
    <source>
        <dbReference type="ARBA" id="ARBA00022723"/>
    </source>
</evidence>
<dbReference type="GO" id="GO:0005829">
    <property type="term" value="C:cytosol"/>
    <property type="evidence" value="ECO:0007669"/>
    <property type="project" value="TreeGrafter"/>
</dbReference>
<gene>
    <name evidence="10" type="ORF">MM415A01495_0012</name>
</gene>
<keyword evidence="4" id="KW-0949">S-adenosyl-L-methionine</keyword>
<dbReference type="InterPro" id="IPR029044">
    <property type="entry name" value="Nucleotide-diphossugar_trans"/>
</dbReference>
<feature type="domain" description="B12-binding" evidence="8">
    <location>
        <begin position="1"/>
        <end position="134"/>
    </location>
</feature>
<evidence type="ECO:0000313" key="10">
    <source>
        <dbReference type="EMBL" id="QJA76517.1"/>
    </source>
</evidence>
<dbReference type="Gene3D" id="3.90.550.10">
    <property type="entry name" value="Spore Coat Polysaccharide Biosynthesis Protein SpsA, Chain A"/>
    <property type="match status" value="1"/>
</dbReference>
<keyword evidence="2" id="KW-0489">Methyltransferase</keyword>
<dbReference type="SUPFAM" id="SSF102114">
    <property type="entry name" value="Radical SAM enzymes"/>
    <property type="match status" value="1"/>
</dbReference>
<dbReference type="InterPro" id="IPR007197">
    <property type="entry name" value="rSAM"/>
</dbReference>
<evidence type="ECO:0000256" key="7">
    <source>
        <dbReference type="ARBA" id="ARBA00023014"/>
    </source>
</evidence>
<dbReference type="InterPro" id="IPR058240">
    <property type="entry name" value="rSAM_sf"/>
</dbReference>
<keyword evidence="3" id="KW-0808">Transferase</keyword>
<dbReference type="GO" id="GO:0003824">
    <property type="term" value="F:catalytic activity"/>
    <property type="evidence" value="ECO:0007669"/>
    <property type="project" value="InterPro"/>
</dbReference>
<evidence type="ECO:0000259" key="9">
    <source>
        <dbReference type="PROSITE" id="PS51918"/>
    </source>
</evidence>
<dbReference type="InterPro" id="IPR023404">
    <property type="entry name" value="rSAM_horseshoe"/>
</dbReference>
<feature type="domain" description="Radical SAM core" evidence="9">
    <location>
        <begin position="165"/>
        <end position="405"/>
    </location>
</feature>
<dbReference type="Gene3D" id="3.80.30.20">
    <property type="entry name" value="tm_1862 like domain"/>
    <property type="match status" value="1"/>
</dbReference>
<evidence type="ECO:0000256" key="4">
    <source>
        <dbReference type="ARBA" id="ARBA00022691"/>
    </source>
</evidence>
<dbReference type="PANTHER" id="PTHR43409:SF7">
    <property type="entry name" value="BLL1977 PROTEIN"/>
    <property type="match status" value="1"/>
</dbReference>
<name>A0A6M3K642_9ZZZZ</name>